<organism evidence="1">
    <name type="scientific">Anopheles sinensis</name>
    <name type="common">Mosquito</name>
    <dbReference type="NCBI Taxonomy" id="74873"/>
    <lineage>
        <taxon>Eukaryota</taxon>
        <taxon>Metazoa</taxon>
        <taxon>Ecdysozoa</taxon>
        <taxon>Arthropoda</taxon>
        <taxon>Hexapoda</taxon>
        <taxon>Insecta</taxon>
        <taxon>Pterygota</taxon>
        <taxon>Neoptera</taxon>
        <taxon>Endopterygota</taxon>
        <taxon>Diptera</taxon>
        <taxon>Nematocera</taxon>
        <taxon>Culicoidea</taxon>
        <taxon>Culicidae</taxon>
        <taxon>Anophelinae</taxon>
        <taxon>Anopheles</taxon>
    </lineage>
</organism>
<dbReference type="EMBL" id="ATLV01020332">
    <property type="status" value="NOT_ANNOTATED_CDS"/>
    <property type="molecule type" value="Genomic_DNA"/>
</dbReference>
<reference evidence="1 3" key="1">
    <citation type="journal article" date="2014" name="BMC Genomics">
        <title>Genome sequence of Anopheles sinensis provides insight into genetics basis of mosquito competence for malaria parasites.</title>
        <authorList>
            <person name="Zhou D."/>
            <person name="Zhang D."/>
            <person name="Ding G."/>
            <person name="Shi L."/>
            <person name="Hou Q."/>
            <person name="Ye Y."/>
            <person name="Xu Y."/>
            <person name="Zhou H."/>
            <person name="Xiong C."/>
            <person name="Li S."/>
            <person name="Yu J."/>
            <person name="Hong S."/>
            <person name="Yu X."/>
            <person name="Zou P."/>
            <person name="Chen C."/>
            <person name="Chang X."/>
            <person name="Wang W."/>
            <person name="Lv Y."/>
            <person name="Sun Y."/>
            <person name="Ma L."/>
            <person name="Shen B."/>
            <person name="Zhu C."/>
        </authorList>
    </citation>
    <scope>NUCLEOTIDE SEQUENCE [LARGE SCALE GENOMIC DNA]</scope>
</reference>
<sequence length="122" mass="13722">MQAEIGKKTRSRPPLQRFLIGKRLCDRGSARLFGGDFLRPSRFTFGGKQCNNLSPGPGTGPGTVELKVTKFAANGGPDRGPMHILRLPGWRFQKIPGNEIPRLWNLHHITLARWRSIAQPRR</sequence>
<evidence type="ECO:0000313" key="3">
    <source>
        <dbReference type="Proteomes" id="UP000030765"/>
    </source>
</evidence>
<evidence type="ECO:0000313" key="1">
    <source>
        <dbReference type="EMBL" id="KFB45114.1"/>
    </source>
</evidence>
<evidence type="ECO:0000313" key="2">
    <source>
        <dbReference type="EnsemblMetazoa" id="ASIC013035-PA"/>
    </source>
</evidence>
<proteinExistence type="predicted"/>
<dbReference type="AlphaFoldDB" id="A0A084W4H0"/>
<dbReference type="VEuPathDB" id="VectorBase:ASIC013035"/>
<dbReference type="Proteomes" id="UP000030765">
    <property type="component" value="Unassembled WGS sequence"/>
</dbReference>
<protein>
    <submittedName>
        <fullName evidence="1 2">Uncharacterized protein</fullName>
    </submittedName>
</protein>
<keyword evidence="3" id="KW-1185">Reference proteome</keyword>
<gene>
    <name evidence="1" type="ORF">ZHAS_00013035</name>
</gene>
<reference evidence="2" key="2">
    <citation type="submission" date="2020-05" db="UniProtKB">
        <authorList>
            <consortium name="EnsemblMetazoa"/>
        </authorList>
    </citation>
    <scope>IDENTIFICATION</scope>
</reference>
<accession>A0A084W4H0</accession>
<dbReference type="EMBL" id="KE525298">
    <property type="protein sequence ID" value="KFB45114.1"/>
    <property type="molecule type" value="Genomic_DNA"/>
</dbReference>
<name>A0A084W4H0_ANOSI</name>
<dbReference type="EnsemblMetazoa" id="ASIC013035-RA">
    <property type="protein sequence ID" value="ASIC013035-PA"/>
    <property type="gene ID" value="ASIC013035"/>
</dbReference>